<dbReference type="InterPro" id="IPR020456">
    <property type="entry name" value="Acylphosphatase"/>
</dbReference>
<feature type="active site" evidence="5">
    <location>
        <position position="38"/>
    </location>
</feature>
<protein>
    <recommendedName>
        <fullName evidence="2 5">Acylphosphatase</fullName>
        <ecNumber evidence="2 5">3.6.1.7</ecNumber>
    </recommendedName>
</protein>
<name>A0A9P3GFE2_9APHY</name>
<dbReference type="InterPro" id="IPR017968">
    <property type="entry name" value="Acylphosphatase_CS"/>
</dbReference>
<dbReference type="Gene3D" id="3.30.70.100">
    <property type="match status" value="1"/>
</dbReference>
<evidence type="ECO:0000256" key="7">
    <source>
        <dbReference type="RuleBase" id="RU004168"/>
    </source>
</evidence>
<dbReference type="PROSITE" id="PS51160">
    <property type="entry name" value="ACYLPHOSPHATASE_3"/>
    <property type="match status" value="1"/>
</dbReference>
<dbReference type="PANTHER" id="PTHR10029">
    <property type="entry name" value="ACYLPHOSPHATASE"/>
    <property type="match status" value="1"/>
</dbReference>
<comment type="similarity">
    <text evidence="1 7">Belongs to the acylphosphatase family.</text>
</comment>
<dbReference type="Proteomes" id="UP000703269">
    <property type="component" value="Unassembled WGS sequence"/>
</dbReference>
<dbReference type="PANTHER" id="PTHR10029:SF3">
    <property type="entry name" value="ACYLPHOSPHATASE-RELATED"/>
    <property type="match status" value="1"/>
</dbReference>
<dbReference type="SUPFAM" id="SSF54975">
    <property type="entry name" value="Acylphosphatase/BLUF domain-like"/>
    <property type="match status" value="1"/>
</dbReference>
<dbReference type="PRINTS" id="PR00112">
    <property type="entry name" value="ACYLPHPHTASE"/>
</dbReference>
<dbReference type="GO" id="GO:0003998">
    <property type="term" value="F:acylphosphatase activity"/>
    <property type="evidence" value="ECO:0007669"/>
    <property type="project" value="UniProtKB-EC"/>
</dbReference>
<evidence type="ECO:0000256" key="6">
    <source>
        <dbReference type="RuleBase" id="RU000553"/>
    </source>
</evidence>
<dbReference type="EC" id="3.6.1.7" evidence="2 5"/>
<evidence type="ECO:0000256" key="1">
    <source>
        <dbReference type="ARBA" id="ARBA00005614"/>
    </source>
</evidence>
<feature type="domain" description="Acylphosphatase-like" evidence="8">
    <location>
        <begin position="5"/>
        <end position="94"/>
    </location>
</feature>
<sequence>MALKSIEFSVHGVVQGVGFRYFVKGIARSEGLVGWVKNSPDGHVEGMAQGDAAAIEKMKKELALGPPHARVSKFKIKSETTVERAQFSSFDIVH</sequence>
<accession>A0A9P3GFE2</accession>
<reference evidence="9 10" key="1">
    <citation type="submission" date="2021-08" db="EMBL/GenBank/DDBJ databases">
        <title>Draft Genome Sequence of Phanerochaete sordida strain YK-624.</title>
        <authorList>
            <person name="Mori T."/>
            <person name="Dohra H."/>
            <person name="Suzuki T."/>
            <person name="Kawagishi H."/>
            <person name="Hirai H."/>
        </authorList>
    </citation>
    <scope>NUCLEOTIDE SEQUENCE [LARGE SCALE GENOMIC DNA]</scope>
    <source>
        <strain evidence="9 10">YK-624</strain>
    </source>
</reference>
<feature type="active site" evidence="5">
    <location>
        <position position="20"/>
    </location>
</feature>
<dbReference type="InterPro" id="IPR036046">
    <property type="entry name" value="Acylphosphatase-like_dom_sf"/>
</dbReference>
<evidence type="ECO:0000256" key="5">
    <source>
        <dbReference type="PROSITE-ProRule" id="PRU00520"/>
    </source>
</evidence>
<keyword evidence="10" id="KW-1185">Reference proteome</keyword>
<dbReference type="AlphaFoldDB" id="A0A9P3GFE2"/>
<organism evidence="9 10">
    <name type="scientific">Phanerochaete sordida</name>
    <dbReference type="NCBI Taxonomy" id="48140"/>
    <lineage>
        <taxon>Eukaryota</taxon>
        <taxon>Fungi</taxon>
        <taxon>Dikarya</taxon>
        <taxon>Basidiomycota</taxon>
        <taxon>Agaricomycotina</taxon>
        <taxon>Agaricomycetes</taxon>
        <taxon>Polyporales</taxon>
        <taxon>Phanerochaetaceae</taxon>
        <taxon>Phanerochaete</taxon>
    </lineage>
</organism>
<evidence type="ECO:0000256" key="3">
    <source>
        <dbReference type="ARBA" id="ARBA00022801"/>
    </source>
</evidence>
<gene>
    <name evidence="9" type="ORF">PsYK624_108430</name>
</gene>
<dbReference type="InterPro" id="IPR001792">
    <property type="entry name" value="Acylphosphatase-like_dom"/>
</dbReference>
<proteinExistence type="inferred from homology"/>
<comment type="caution">
    <text evidence="9">The sequence shown here is derived from an EMBL/GenBank/DDBJ whole genome shotgun (WGS) entry which is preliminary data.</text>
</comment>
<evidence type="ECO:0000256" key="4">
    <source>
        <dbReference type="ARBA" id="ARBA00047645"/>
    </source>
</evidence>
<evidence type="ECO:0000313" key="9">
    <source>
        <dbReference type="EMBL" id="GJE94672.1"/>
    </source>
</evidence>
<evidence type="ECO:0000313" key="10">
    <source>
        <dbReference type="Proteomes" id="UP000703269"/>
    </source>
</evidence>
<keyword evidence="3 5" id="KW-0378">Hydrolase</keyword>
<dbReference type="OrthoDB" id="7961613at2759"/>
<evidence type="ECO:0000259" key="8">
    <source>
        <dbReference type="PROSITE" id="PS51160"/>
    </source>
</evidence>
<comment type="catalytic activity">
    <reaction evidence="4 5 6">
        <text>an acyl phosphate + H2O = a carboxylate + phosphate + H(+)</text>
        <dbReference type="Rhea" id="RHEA:14965"/>
        <dbReference type="ChEBI" id="CHEBI:15377"/>
        <dbReference type="ChEBI" id="CHEBI:15378"/>
        <dbReference type="ChEBI" id="CHEBI:29067"/>
        <dbReference type="ChEBI" id="CHEBI:43474"/>
        <dbReference type="ChEBI" id="CHEBI:59918"/>
        <dbReference type="EC" id="3.6.1.7"/>
    </reaction>
</comment>
<dbReference type="EMBL" id="BPQB01000042">
    <property type="protein sequence ID" value="GJE94672.1"/>
    <property type="molecule type" value="Genomic_DNA"/>
</dbReference>
<dbReference type="PROSITE" id="PS00150">
    <property type="entry name" value="ACYLPHOSPHATASE_1"/>
    <property type="match status" value="1"/>
</dbReference>
<dbReference type="Pfam" id="PF00708">
    <property type="entry name" value="Acylphosphatase"/>
    <property type="match status" value="1"/>
</dbReference>
<evidence type="ECO:0000256" key="2">
    <source>
        <dbReference type="ARBA" id="ARBA00012150"/>
    </source>
</evidence>
<dbReference type="PROSITE" id="PS00151">
    <property type="entry name" value="ACYLPHOSPHATASE_2"/>
    <property type="match status" value="1"/>
</dbReference>